<dbReference type="EMBL" id="JACJSI010000004">
    <property type="protein sequence ID" value="MBD2528694.1"/>
    <property type="molecule type" value="Genomic_DNA"/>
</dbReference>
<comment type="caution">
    <text evidence="1">The sequence shown here is derived from an EMBL/GenBank/DDBJ whole genome shotgun (WGS) entry which is preliminary data.</text>
</comment>
<accession>A0ABR8DHG1</accession>
<evidence type="ECO:0000313" key="2">
    <source>
        <dbReference type="Proteomes" id="UP000623440"/>
    </source>
</evidence>
<dbReference type="RefSeq" id="WP_190939330.1">
    <property type="nucleotide sequence ID" value="NZ_JACJSI010000004.1"/>
</dbReference>
<name>A0ABR8DHG1_9NOSO</name>
<protein>
    <recommendedName>
        <fullName evidence="3">Transposase</fullName>
    </recommendedName>
</protein>
<sequence>MATNKVSRSEEAFADTRVYLEAVEDGVRRRSPAQVSLLLRLLKRLFGEIAEEC</sequence>
<gene>
    <name evidence="1" type="ORF">H6G97_03595</name>
</gene>
<evidence type="ECO:0000313" key="1">
    <source>
        <dbReference type="EMBL" id="MBD2528694.1"/>
    </source>
</evidence>
<reference evidence="1 2" key="1">
    <citation type="journal article" date="2020" name="ISME J.">
        <title>Comparative genomics reveals insights into cyanobacterial evolution and habitat adaptation.</title>
        <authorList>
            <person name="Chen M.Y."/>
            <person name="Teng W.K."/>
            <person name="Zhao L."/>
            <person name="Hu C.X."/>
            <person name="Zhou Y.K."/>
            <person name="Han B.P."/>
            <person name="Song L.R."/>
            <person name="Shu W.S."/>
        </authorList>
    </citation>
    <scope>NUCLEOTIDE SEQUENCE [LARGE SCALE GENOMIC DNA]</scope>
    <source>
        <strain evidence="1 2">FACHB-838</strain>
    </source>
</reference>
<proteinExistence type="predicted"/>
<keyword evidence="2" id="KW-1185">Reference proteome</keyword>
<dbReference type="Proteomes" id="UP000623440">
    <property type="component" value="Unassembled WGS sequence"/>
</dbReference>
<organism evidence="1 2">
    <name type="scientific">Nostoc flagelliforme FACHB-838</name>
    <dbReference type="NCBI Taxonomy" id="2692904"/>
    <lineage>
        <taxon>Bacteria</taxon>
        <taxon>Bacillati</taxon>
        <taxon>Cyanobacteriota</taxon>
        <taxon>Cyanophyceae</taxon>
        <taxon>Nostocales</taxon>
        <taxon>Nostocaceae</taxon>
        <taxon>Nostoc</taxon>
    </lineage>
</organism>
<evidence type="ECO:0008006" key="3">
    <source>
        <dbReference type="Google" id="ProtNLM"/>
    </source>
</evidence>